<dbReference type="SMART" id="SM00832">
    <property type="entry name" value="C8"/>
    <property type="match status" value="5"/>
</dbReference>
<dbReference type="SUPFAM" id="SSF57567">
    <property type="entry name" value="Serine protease inhibitors"/>
    <property type="match status" value="5"/>
</dbReference>
<evidence type="ECO:0000256" key="4">
    <source>
        <dbReference type="ARBA" id="ARBA00023180"/>
    </source>
</evidence>
<dbReference type="Proteomes" id="UP000504612">
    <property type="component" value="Unplaced"/>
</dbReference>
<feature type="domain" description="VWFD" evidence="6">
    <location>
        <begin position="394"/>
        <end position="571"/>
    </location>
</feature>
<keyword evidence="2" id="KW-0964">Secreted</keyword>
<dbReference type="SMART" id="SM00216">
    <property type="entry name" value="VWD"/>
    <property type="match status" value="6"/>
</dbReference>
<dbReference type="InterPro" id="IPR001507">
    <property type="entry name" value="ZP_dom"/>
</dbReference>
<keyword evidence="4" id="KW-0325">Glycoprotein</keyword>
<dbReference type="Pfam" id="PF00094">
    <property type="entry name" value="VWD"/>
    <property type="match status" value="6"/>
</dbReference>
<dbReference type="Pfam" id="PF12714">
    <property type="entry name" value="TILa"/>
    <property type="match status" value="4"/>
</dbReference>
<feature type="domain" description="VWFD" evidence="6">
    <location>
        <begin position="1931"/>
        <end position="2111"/>
    </location>
</feature>
<dbReference type="PROSITE" id="PS00682">
    <property type="entry name" value="ZP_1"/>
    <property type="match status" value="1"/>
</dbReference>
<dbReference type="SMART" id="SM00241">
    <property type="entry name" value="ZP"/>
    <property type="match status" value="1"/>
</dbReference>
<protein>
    <submittedName>
        <fullName evidence="8">IgGFc-binding protein-like</fullName>
    </submittedName>
</protein>
<dbReference type="CDD" id="cd19941">
    <property type="entry name" value="TIL"/>
    <property type="match status" value="6"/>
</dbReference>
<dbReference type="Pfam" id="PF01826">
    <property type="entry name" value="TIL"/>
    <property type="match status" value="5"/>
</dbReference>
<dbReference type="FunFam" id="2.10.25.10:FF:000055">
    <property type="entry name" value="alpha-tectorin isoform X1"/>
    <property type="match status" value="4"/>
</dbReference>
<evidence type="ECO:0000259" key="6">
    <source>
        <dbReference type="PROSITE" id="PS51233"/>
    </source>
</evidence>
<dbReference type="InterPro" id="IPR055355">
    <property type="entry name" value="ZP-C"/>
</dbReference>
<evidence type="ECO:0000313" key="7">
    <source>
        <dbReference type="Proteomes" id="UP000504612"/>
    </source>
</evidence>
<dbReference type="InterPro" id="IPR001846">
    <property type="entry name" value="VWF_type-D"/>
</dbReference>
<dbReference type="InterPro" id="IPR036084">
    <property type="entry name" value="Ser_inhib-like_sf"/>
</dbReference>
<evidence type="ECO:0000256" key="3">
    <source>
        <dbReference type="ARBA" id="ARBA00023157"/>
    </source>
</evidence>
<evidence type="ECO:0000259" key="5">
    <source>
        <dbReference type="PROSITE" id="PS51034"/>
    </source>
</evidence>
<evidence type="ECO:0000256" key="1">
    <source>
        <dbReference type="ARBA" id="ARBA00004613"/>
    </source>
</evidence>
<keyword evidence="3" id="KW-1015">Disulfide bond</keyword>
<evidence type="ECO:0000313" key="8">
    <source>
        <dbReference type="RefSeq" id="XP_026541084.1"/>
    </source>
</evidence>
<dbReference type="InterPro" id="IPR050780">
    <property type="entry name" value="Mucin_vWF_Thrombospondin_sf"/>
</dbReference>
<comment type="subcellular location">
    <subcellularLocation>
        <location evidence="1">Secreted</location>
    </subcellularLocation>
</comment>
<gene>
    <name evidence="8" type="primary">LOC113423753</name>
</gene>
<dbReference type="Gene3D" id="2.10.25.10">
    <property type="entry name" value="Laminin"/>
    <property type="match status" value="5"/>
</dbReference>
<feature type="domain" description="ZP" evidence="5">
    <location>
        <begin position="2243"/>
        <end position="2501"/>
    </location>
</feature>
<keyword evidence="7" id="KW-1185">Reference proteome</keyword>
<name>A0A6J1VM70_9SAUR</name>
<dbReference type="InterPro" id="IPR042235">
    <property type="entry name" value="ZP-C_dom"/>
</dbReference>
<dbReference type="Gene3D" id="2.60.40.4100">
    <property type="entry name" value="Zona pellucida, ZP-C domain"/>
    <property type="match status" value="1"/>
</dbReference>
<evidence type="ECO:0000256" key="2">
    <source>
        <dbReference type="ARBA" id="ARBA00022525"/>
    </source>
</evidence>
<feature type="domain" description="VWFD" evidence="6">
    <location>
        <begin position="777"/>
        <end position="957"/>
    </location>
</feature>
<feature type="domain" description="VWFD" evidence="6">
    <location>
        <begin position="121"/>
        <end position="306"/>
    </location>
</feature>
<dbReference type="InterPro" id="IPR025615">
    <property type="entry name" value="TILa_dom"/>
</dbReference>
<proteinExistence type="predicted"/>
<dbReference type="PROSITE" id="PS51233">
    <property type="entry name" value="VWFD"/>
    <property type="match status" value="6"/>
</dbReference>
<dbReference type="PROSITE" id="PS51034">
    <property type="entry name" value="ZP_2"/>
    <property type="match status" value="1"/>
</dbReference>
<dbReference type="GO" id="GO:0005615">
    <property type="term" value="C:extracellular space"/>
    <property type="evidence" value="ECO:0007669"/>
    <property type="project" value="TreeGrafter"/>
</dbReference>
<dbReference type="RefSeq" id="XP_026541084.1">
    <property type="nucleotide sequence ID" value="XM_026685299.1"/>
</dbReference>
<dbReference type="GO" id="GO:0031012">
    <property type="term" value="C:extracellular matrix"/>
    <property type="evidence" value="ECO:0007669"/>
    <property type="project" value="TreeGrafter"/>
</dbReference>
<feature type="domain" description="VWFD" evidence="6">
    <location>
        <begin position="1162"/>
        <end position="1342"/>
    </location>
</feature>
<dbReference type="Pfam" id="PF00100">
    <property type="entry name" value="Zona_pellucida"/>
    <property type="match status" value="1"/>
</dbReference>
<dbReference type="PANTHER" id="PTHR11339">
    <property type="entry name" value="EXTRACELLULAR MATRIX GLYCOPROTEIN RELATED"/>
    <property type="match status" value="1"/>
</dbReference>
<organism evidence="7 8">
    <name type="scientific">Notechis scutatus</name>
    <name type="common">mainland tiger snake</name>
    <dbReference type="NCBI Taxonomy" id="8663"/>
    <lineage>
        <taxon>Eukaryota</taxon>
        <taxon>Metazoa</taxon>
        <taxon>Chordata</taxon>
        <taxon>Craniata</taxon>
        <taxon>Vertebrata</taxon>
        <taxon>Euteleostomi</taxon>
        <taxon>Lepidosauria</taxon>
        <taxon>Squamata</taxon>
        <taxon>Bifurcata</taxon>
        <taxon>Unidentata</taxon>
        <taxon>Episquamata</taxon>
        <taxon>Toxicofera</taxon>
        <taxon>Serpentes</taxon>
        <taxon>Colubroidea</taxon>
        <taxon>Elapidae</taxon>
        <taxon>Hydrophiinae</taxon>
        <taxon>Notechis</taxon>
    </lineage>
</organism>
<reference evidence="8" key="1">
    <citation type="submission" date="2025-08" db="UniProtKB">
        <authorList>
            <consortium name="RefSeq"/>
        </authorList>
    </citation>
    <scope>IDENTIFICATION</scope>
</reference>
<dbReference type="GeneID" id="113423753"/>
<dbReference type="InterPro" id="IPR002919">
    <property type="entry name" value="TIL_dom"/>
</dbReference>
<dbReference type="KEGG" id="nss:113423753"/>
<dbReference type="InterPro" id="IPR017977">
    <property type="entry name" value="ZP_dom_CS"/>
</dbReference>
<dbReference type="InterPro" id="IPR014853">
    <property type="entry name" value="VWF/SSPO/ZAN-like_Cys-rich_dom"/>
</dbReference>
<accession>A0A6J1VM70</accession>
<sequence>MNEVTCPENSHYEACSTACPASCLDSTAPLFCSKPCREGCSCNKGYILSGGACVPLSGCGCTLNNQYYEVSSEEILTDSCSKKCFCRQPSHPMECQEHACSAQETCRVVDGVLGCHAEEVGSSWVFGDPHYVTFDGVAFDYEGTCTYTLSRYCGPLNKLPSFTVKVQNEHRTSLAASWIYQVEVEAYGQKIVMMADQYDKIQVNGLLVNLPFVLPAEKLSVYYRGFSVHVQTDFGLSVSYDWSYSVSMSVPKNYSGLLCGLSGNFNGNQKDDFQNPNGSLLFSPTAFSNSWRETTSPFHSTPSSCQTGCVEGCHCNPGFARSGVECVAQLQCGCTYHGRYYLAGEIFWQGEDCRSFCNCNSTSHAVQCVNSTCGPGEFCGAQRGIHGCHEFSDGLCQVSGYLHYTTFDGQQFEFQGTCKYVFAELCGSPADLPFFRVEVKNEKLSNQPLPMTSEVFVQVNTHQIHLQRDFWGTIKINGATVNLPVNLNQGETVIFQQGASIILKTKFNLTVSYNRMQNLFVVLPSRYMGQTCGLCGNFNRVTHDDVAMPNGSLGMDVFHFAANWKSENHCKDLSPGSYPECLEKQQLIQAKYKCWIIQNPQGPFASCHSQVTPEPYMNDCILDLCISALDHGVLCHSIQNYAAACQRENVNISAWRNESFCYFQCSEHSHYELCKNPVDKECSASWLQGVQGTFCSEGCFCDDGYYQSVGKCVQLEQCGCNYNGRYYKVGEHIWLPGCAKKCRCDPHGNFRCFPARCKADQQCTLKGGLYGCHSLLTTCVVTGDPHYFTFDGALVHFQGICDYEVSHTCNSTLDFSFRVVIENRHFQNPRVSFAYRVEIWFQMHQSSFHVFLERGKAVHVNGRRTQLPANVGSIARILRVRNMLTVRTKANVEIQFNGASSVFLRVGPEYQNQLCGMCGNFNGDASDDKLLPSGDKALNDAQFGNAWISNTSSARCKNNTKDLVPCPNQHKYKQMCAILINVSGPFSECHWLNNPDLYYESCVYDLCQYGLGNRMFCMAIETYDEMCTITGVKVMDWRQATGCSITCPVNQYYDFCGPACPATCANLQAPALCKKACISGCVCREGYVLKAGVCIPLQLCGCALNGRYYQLGEQVILGDTCNQRCICMQAAHPMECQGHACKAQEMCKVVDDVRGCYPMRFGLMHLYGPSNYITFDGVSFSFQGACKYTLVSYCGPPGKLPSFNIQVLNMHKDSILVSWIKQLELEIYGEKIIMAKGQYGLIKVNGLLMNLPITLVTGKLYAYSTTTFLTIETDVGLSVSYDWSHHMSVSVPEIYSGSLCGLGGDFNQNHHDDFRSPRGSVFQDPETFGNSWKDSGSPFHCAAVGPLPNCSETELAQYRSLAYCGLIRDMNGPFQDCQDQTEAQHYAEHCVKILCTTQGSHKVLCEVLSMYAQRCQAKHIKIQSWRKITGCELTCPENSRYTFCGSSCPASCAQPAGPPTCFQSMCVEGCQCEAGFVLSGTDCVPWEQCGCSYNGRYYLKGETFFLEGENCLKKYRCDGSISALETEGSFCGPGQFCGTQKGVFGCHVLPDGICQISGFLHYTTFDGQPYSFQGTSMYVLVELCPMSKLLPSFRVEVKNEKMPNRLFPEISMVLVLVNNTQIYLQRGHHGRALINGIAQHLPAHLKSQRIAIYQHGFYVVLTTDFGLTVSYDLAHSLFVTLSSGYQGQVCGMCGNFKRANDADSSMQIRSISKHPLDLASFWSSSAITGSLGPPIFVKEHLIRSKSMCWIIQNADGPFSSCHSLVSPKPYLTNCILDVYASAWDPKILCLSIQTYVAACQRANVTLKPWRIGSFCGLDCQTNSHYELCGPPCQDVCSHVWAQLHCLPTCSEGCFCDPGYLRSGESCIPEQQCGCIYNGLNYKIGDRVWLPGCHEQCSCYGPSDFRCVAASCNPGQTCTMKDGKLGCHSPWGTCTVTGDPHYFTFDGSVAHFQGTCAYEISKLCNASSPFFFRVVAQNQHQGNSLVSFVTRVEIWLKSSMLSFLIVLKTGLIVEVNQETVELPHTLELTGFISKIKNMVIVKLAANVEIHYNGQHTLFIRVGPEYQGKLCGMCGNFNGVSEDDKVLPDGSRAQNDLHFGNAWKTETSPAGCLDDNSTLEPCDENLQEYGELCGILVSQTGPFAKCSWHLDPSPFYLACLYDLCHYGSHNNMLCTSLAAYEEMCFLEGIQTASWRASIQCPATDPCLDLACGDDEWCGERRGKWGCFCHKSYSPTERADYDYQLTCTNGRSMVALSRCLLFTDGFPAERLHLADLSCTGSLVGDRLVFYFDTVQKTCGTQMEVNSTHAIYTNVVQGHLENTYGGMISRDRFLFLRFSCAFPLNINLSMASVIYPIHDIINMTVSSGQGNYQAIMTLYQDPQYSKPFTQSPIVLMVNHRAYVGIKILGADPTRFVVTLSSCWATPDRDPSSSIQWDLITNQCPNPQDDTVRVEEDGVSLLGRFSFNVFTFIADSEEVFLHCRIRLCNFWMAKCTVNCHSPGSVTVGRKPPSAIISAGPFLKYSSNLLDHGLQVGQ</sequence>
<dbReference type="Gene3D" id="2.60.40.3210">
    <property type="entry name" value="Zona pellucida, ZP-N domain"/>
    <property type="match status" value="1"/>
</dbReference>
<dbReference type="Pfam" id="PF08742">
    <property type="entry name" value="C8"/>
    <property type="match status" value="5"/>
</dbReference>
<dbReference type="PANTHER" id="PTHR11339:SF373">
    <property type="entry name" value="VWFD DOMAIN-CONTAINING PROTEIN"/>
    <property type="match status" value="1"/>
</dbReference>
<feature type="domain" description="VWFD" evidence="6">
    <location>
        <begin position="1552"/>
        <end position="1731"/>
    </location>
</feature>